<protein>
    <submittedName>
        <fullName evidence="2">Baseplate wedge protein</fullName>
    </submittedName>
</protein>
<dbReference type="EMBL" id="BK016136">
    <property type="protein sequence ID" value="DAF97695.1"/>
    <property type="molecule type" value="Genomic_DNA"/>
</dbReference>
<reference evidence="2" key="1">
    <citation type="journal article" date="2021" name="Proc. Natl. Acad. Sci. U.S.A.">
        <title>A Catalog of Tens of Thousands of Viruses from Human Metagenomes Reveals Hidden Associations with Chronic Diseases.</title>
        <authorList>
            <person name="Tisza M.J."/>
            <person name="Buck C.B."/>
        </authorList>
    </citation>
    <scope>NUCLEOTIDE SEQUENCE</scope>
    <source>
        <strain evidence="2">CtYA416</strain>
    </source>
</reference>
<feature type="region of interest" description="Disordered" evidence="1">
    <location>
        <begin position="52"/>
        <end position="75"/>
    </location>
</feature>
<name>A0A8S5UT83_9CAUD</name>
<evidence type="ECO:0000256" key="1">
    <source>
        <dbReference type="SAM" id="MobiDB-lite"/>
    </source>
</evidence>
<sequence length="602" mass="64242">MEIFNTSVDKVGFDELNEDVKKKIKSAADVVAYDLNRHAQDKRIHITNAERDNWNAKAPNESPALTGTPTSTTPTLADINNRIATTAFVANYMRGQVPQKANTAGRLASAVNVSINGAVSVPPTPFDGSSDLILNATAIDASRLEGLIPKTSLSGTYNISISGVAETAKVANSVAGISANEILSSTSPKLTGVPTAPTPKLGDRTDQIATTRFVAKAIDDKLSTIDVASANRLKRPFNLSVTGKATADTVSIDGSTDVTINIKSLDYDYSHLNNELNVTRVNGYTVGTNVPANAKFTDTIYVHPNTTTDLTGTEYLLTTVDRQGHTISGRNPDMLNVNISKNAATASKLVNKTDIGLVGVTATPAKFDGSASANITITSIPATLIEQTAELSFISRADREKLASNLITEKILDTKIAAVKADMDWKETVDTVEELKSNYPNPEKGWTVNVSADNGTYRYDGTKWINVFSNVTGATPASATADGYMSKEDKKKLDSIEANANRFVMPRTLPASMITEDSTHKFMTAAEKTKLGSVYTRDEINSAFVTRQQIESGTGKAGIGNGWTIEGTTTALLFKFNGTTRMSLDTQGNLSVTSIDIGNGDS</sequence>
<proteinExistence type="predicted"/>
<feature type="compositionally biased region" description="Low complexity" evidence="1">
    <location>
        <begin position="62"/>
        <end position="75"/>
    </location>
</feature>
<evidence type="ECO:0000313" key="2">
    <source>
        <dbReference type="EMBL" id="DAF97695.1"/>
    </source>
</evidence>
<organism evidence="2">
    <name type="scientific">Myoviridae sp. ctYA416</name>
    <dbReference type="NCBI Taxonomy" id="2825125"/>
    <lineage>
        <taxon>Viruses</taxon>
        <taxon>Duplodnaviria</taxon>
        <taxon>Heunggongvirae</taxon>
        <taxon>Uroviricota</taxon>
        <taxon>Caudoviricetes</taxon>
    </lineage>
</organism>
<accession>A0A8S5UT83</accession>